<gene>
    <name evidence="2" type="ORF">TNCV_4990281</name>
</gene>
<organism evidence="2 3">
    <name type="scientific">Trichonephila clavipes</name>
    <name type="common">Golden silk orbweaver</name>
    <name type="synonym">Nephila clavipes</name>
    <dbReference type="NCBI Taxonomy" id="2585209"/>
    <lineage>
        <taxon>Eukaryota</taxon>
        <taxon>Metazoa</taxon>
        <taxon>Ecdysozoa</taxon>
        <taxon>Arthropoda</taxon>
        <taxon>Chelicerata</taxon>
        <taxon>Arachnida</taxon>
        <taxon>Araneae</taxon>
        <taxon>Araneomorphae</taxon>
        <taxon>Entelegynae</taxon>
        <taxon>Araneoidea</taxon>
        <taxon>Nephilidae</taxon>
        <taxon>Trichonephila</taxon>
    </lineage>
</organism>
<evidence type="ECO:0000313" key="3">
    <source>
        <dbReference type="Proteomes" id="UP000887159"/>
    </source>
</evidence>
<comment type="caution">
    <text evidence="2">The sequence shown here is derived from an EMBL/GenBank/DDBJ whole genome shotgun (WGS) entry which is preliminary data.</text>
</comment>
<evidence type="ECO:0000256" key="1">
    <source>
        <dbReference type="SAM" id="MobiDB-lite"/>
    </source>
</evidence>
<accession>A0A8X6WBN8</accession>
<protein>
    <submittedName>
        <fullName evidence="2">Uncharacterized protein</fullName>
    </submittedName>
</protein>
<sequence length="102" mass="11716">MMAIKQNLHVQSSGLRQTMTHKRPETSQMAHIAAKGKLNTSREKYQARTSLRTRVLNSRDSSTNIVGIIFLQCLTVHCPFRGHCWHREDDVMDSNDNIPQQL</sequence>
<evidence type="ECO:0000313" key="2">
    <source>
        <dbReference type="EMBL" id="GFY31469.1"/>
    </source>
</evidence>
<reference evidence="2" key="1">
    <citation type="submission" date="2020-08" db="EMBL/GenBank/DDBJ databases">
        <title>Multicomponent nature underlies the extraordinary mechanical properties of spider dragline silk.</title>
        <authorList>
            <person name="Kono N."/>
            <person name="Nakamura H."/>
            <person name="Mori M."/>
            <person name="Yoshida Y."/>
            <person name="Ohtoshi R."/>
            <person name="Malay A.D."/>
            <person name="Moran D.A.P."/>
            <person name="Tomita M."/>
            <person name="Numata K."/>
            <person name="Arakawa K."/>
        </authorList>
    </citation>
    <scope>NUCLEOTIDE SEQUENCE</scope>
</reference>
<dbReference type="Proteomes" id="UP000887159">
    <property type="component" value="Unassembled WGS sequence"/>
</dbReference>
<proteinExistence type="predicted"/>
<feature type="region of interest" description="Disordered" evidence="1">
    <location>
        <begin position="1"/>
        <end position="28"/>
    </location>
</feature>
<keyword evidence="3" id="KW-1185">Reference proteome</keyword>
<name>A0A8X6WBN8_TRICX</name>
<feature type="compositionally biased region" description="Polar residues" evidence="1">
    <location>
        <begin position="8"/>
        <end position="18"/>
    </location>
</feature>
<dbReference type="EMBL" id="BMAU01021398">
    <property type="protein sequence ID" value="GFY31469.1"/>
    <property type="molecule type" value="Genomic_DNA"/>
</dbReference>
<dbReference type="AlphaFoldDB" id="A0A8X6WBN8"/>